<sequence>MQFVDFRRAFLNEAEVEVLGVHYFRGAVEIAWREHQAGLVAQDDEGWVRLGDGLQSKISFEKGLGLRYVADG</sequence>
<accession>A0ABP7UUQ8</accession>
<evidence type="ECO:0000313" key="1">
    <source>
        <dbReference type="EMBL" id="GAA4053469.1"/>
    </source>
</evidence>
<gene>
    <name evidence="1" type="ORF">GCM10022409_45480</name>
</gene>
<dbReference type="Proteomes" id="UP001501469">
    <property type="component" value="Unassembled WGS sequence"/>
</dbReference>
<protein>
    <submittedName>
        <fullName evidence="1">Uncharacterized protein</fullName>
    </submittedName>
</protein>
<proteinExistence type="predicted"/>
<name>A0ABP7UUQ8_9BACT</name>
<organism evidence="1 2">
    <name type="scientific">Hymenobacter glaciei</name>
    <dbReference type="NCBI Taxonomy" id="877209"/>
    <lineage>
        <taxon>Bacteria</taxon>
        <taxon>Pseudomonadati</taxon>
        <taxon>Bacteroidota</taxon>
        <taxon>Cytophagia</taxon>
        <taxon>Cytophagales</taxon>
        <taxon>Hymenobacteraceae</taxon>
        <taxon>Hymenobacter</taxon>
    </lineage>
</organism>
<comment type="caution">
    <text evidence="1">The sequence shown here is derived from an EMBL/GenBank/DDBJ whole genome shotgun (WGS) entry which is preliminary data.</text>
</comment>
<dbReference type="EMBL" id="BAABDK010000034">
    <property type="protein sequence ID" value="GAA4053469.1"/>
    <property type="molecule type" value="Genomic_DNA"/>
</dbReference>
<keyword evidence="2" id="KW-1185">Reference proteome</keyword>
<reference evidence="2" key="1">
    <citation type="journal article" date="2019" name="Int. J. Syst. Evol. Microbiol.">
        <title>The Global Catalogue of Microorganisms (GCM) 10K type strain sequencing project: providing services to taxonomists for standard genome sequencing and annotation.</title>
        <authorList>
            <consortium name="The Broad Institute Genomics Platform"/>
            <consortium name="The Broad Institute Genome Sequencing Center for Infectious Disease"/>
            <person name="Wu L."/>
            <person name="Ma J."/>
        </authorList>
    </citation>
    <scope>NUCLEOTIDE SEQUENCE [LARGE SCALE GENOMIC DNA]</scope>
    <source>
        <strain evidence="2">JCM 17225</strain>
    </source>
</reference>
<evidence type="ECO:0000313" key="2">
    <source>
        <dbReference type="Proteomes" id="UP001501469"/>
    </source>
</evidence>